<reference evidence="2" key="1">
    <citation type="submission" date="2023-12" db="EMBL/GenBank/DDBJ databases">
        <title>Genome assembly of Anisodus tanguticus.</title>
        <authorList>
            <person name="Wang Y.-J."/>
        </authorList>
    </citation>
    <scope>NUCLEOTIDE SEQUENCE</scope>
    <source>
        <strain evidence="2">KB-2021</strain>
        <tissue evidence="2">Leaf</tissue>
    </source>
</reference>
<protein>
    <submittedName>
        <fullName evidence="2">Uncharacterized protein</fullName>
    </submittedName>
</protein>
<dbReference type="AlphaFoldDB" id="A0AAE1SN31"/>
<dbReference type="PANTHER" id="PTHR10739:SF56">
    <property type="entry name" value="CHOLINE-PHOSPHATE CYTIDYLYLTRANSFERASE 1"/>
    <property type="match status" value="1"/>
</dbReference>
<name>A0AAE1SN31_9SOLA</name>
<evidence type="ECO:0000313" key="3">
    <source>
        <dbReference type="Proteomes" id="UP001291623"/>
    </source>
</evidence>
<sequence>MLAVECGPIGELLDALGILASQSLHLTVILGCYADASETGKDVYEFVKAVGRFKETKRTNGISTSDVIMRIVKDYNQYVMRNLDRGYSRNELGKATERQHETTAVTGQSQRTSGESGRKDSNCCKTAGMHRNEWIENADRWVAGFLQMVDMEFCRYLLQKIVVAAMVARSLLCTVDCVHVVYRIVGLGISLASILEVKVLM</sequence>
<comment type="caution">
    <text evidence="2">The sequence shown here is derived from an EMBL/GenBank/DDBJ whole genome shotgun (WGS) entry which is preliminary data.</text>
</comment>
<feature type="compositionally biased region" description="Polar residues" evidence="1">
    <location>
        <begin position="102"/>
        <end position="115"/>
    </location>
</feature>
<gene>
    <name evidence="2" type="ORF">RND71_008266</name>
</gene>
<evidence type="ECO:0000256" key="1">
    <source>
        <dbReference type="SAM" id="MobiDB-lite"/>
    </source>
</evidence>
<dbReference type="GO" id="GO:0004105">
    <property type="term" value="F:choline-phosphate cytidylyltransferase activity"/>
    <property type="evidence" value="ECO:0007669"/>
    <property type="project" value="InterPro"/>
</dbReference>
<dbReference type="InterPro" id="IPR045049">
    <property type="entry name" value="Pcy1-like"/>
</dbReference>
<proteinExistence type="predicted"/>
<accession>A0AAE1SN31</accession>
<dbReference type="InterPro" id="IPR014729">
    <property type="entry name" value="Rossmann-like_a/b/a_fold"/>
</dbReference>
<dbReference type="Gene3D" id="3.40.50.620">
    <property type="entry name" value="HUPs"/>
    <property type="match status" value="1"/>
</dbReference>
<evidence type="ECO:0000313" key="2">
    <source>
        <dbReference type="EMBL" id="KAK4372882.1"/>
    </source>
</evidence>
<organism evidence="2 3">
    <name type="scientific">Anisodus tanguticus</name>
    <dbReference type="NCBI Taxonomy" id="243964"/>
    <lineage>
        <taxon>Eukaryota</taxon>
        <taxon>Viridiplantae</taxon>
        <taxon>Streptophyta</taxon>
        <taxon>Embryophyta</taxon>
        <taxon>Tracheophyta</taxon>
        <taxon>Spermatophyta</taxon>
        <taxon>Magnoliopsida</taxon>
        <taxon>eudicotyledons</taxon>
        <taxon>Gunneridae</taxon>
        <taxon>Pentapetalae</taxon>
        <taxon>asterids</taxon>
        <taxon>lamiids</taxon>
        <taxon>Solanales</taxon>
        <taxon>Solanaceae</taxon>
        <taxon>Solanoideae</taxon>
        <taxon>Hyoscyameae</taxon>
        <taxon>Anisodus</taxon>
    </lineage>
</organism>
<dbReference type="EMBL" id="JAVYJV010000004">
    <property type="protein sequence ID" value="KAK4372882.1"/>
    <property type="molecule type" value="Genomic_DNA"/>
</dbReference>
<dbReference type="Proteomes" id="UP001291623">
    <property type="component" value="Unassembled WGS sequence"/>
</dbReference>
<dbReference type="GO" id="GO:0031210">
    <property type="term" value="F:phosphatidylcholine binding"/>
    <property type="evidence" value="ECO:0007669"/>
    <property type="project" value="TreeGrafter"/>
</dbReference>
<feature type="region of interest" description="Disordered" evidence="1">
    <location>
        <begin position="94"/>
        <end position="122"/>
    </location>
</feature>
<dbReference type="PANTHER" id="PTHR10739">
    <property type="entry name" value="CYTIDYLYLTRANSFERASE"/>
    <property type="match status" value="1"/>
</dbReference>
<keyword evidence="3" id="KW-1185">Reference proteome</keyword>